<proteinExistence type="predicted"/>
<organism evidence="1 2">
    <name type="scientific">Megamonas funiformis YIT 11815</name>
    <dbReference type="NCBI Taxonomy" id="742816"/>
    <lineage>
        <taxon>Bacteria</taxon>
        <taxon>Bacillati</taxon>
        <taxon>Bacillota</taxon>
        <taxon>Negativicutes</taxon>
        <taxon>Selenomonadales</taxon>
        <taxon>Selenomonadaceae</taxon>
        <taxon>Megamonas</taxon>
    </lineage>
</organism>
<evidence type="ECO:0000313" key="2">
    <source>
        <dbReference type="Proteomes" id="UP000005963"/>
    </source>
</evidence>
<dbReference type="GeneID" id="62778353"/>
<keyword evidence="2" id="KW-1185">Reference proteome</keyword>
<accession>A0ABP2NKP1</accession>
<protein>
    <recommendedName>
        <fullName evidence="3">DUF2577 domain-containing protein</fullName>
    </recommendedName>
</protein>
<gene>
    <name evidence="1" type="ORF">HMPREF9454_00939</name>
</gene>
<name>A0ABP2NKP1_9FIRM</name>
<evidence type="ECO:0008006" key="3">
    <source>
        <dbReference type="Google" id="ProtNLM"/>
    </source>
</evidence>
<sequence length="127" mass="13812">MKNPFKELAALIDEQAKKRVNDGFTGQWITSQIGTVTAKGVMIDGFPYELTNVYVNRACTLNEPYMTNTKNVAGGSGDAQYESHSHPVITPTPILPLHIGDRVKVTPINGGQYWCIDCVIVPFTGGA</sequence>
<comment type="caution">
    <text evidence="1">The sequence shown here is derived from an EMBL/GenBank/DDBJ whole genome shotgun (WGS) entry which is preliminary data.</text>
</comment>
<reference evidence="1 2" key="1">
    <citation type="submission" date="2012-01" db="EMBL/GenBank/DDBJ databases">
        <title>The Genome Sequence of Megamonas funiformis YIT 11815.</title>
        <authorList>
            <consortium name="The Broad Institute Genome Sequencing Platform"/>
            <person name="Earl A."/>
            <person name="Ward D."/>
            <person name="Feldgarden M."/>
            <person name="Gevers D."/>
            <person name="Morotomi M."/>
            <person name="Young S.K."/>
            <person name="Zeng Q."/>
            <person name="Gargeya S."/>
            <person name="Fitzgerald M."/>
            <person name="Haas B."/>
            <person name="Abouelleil A."/>
            <person name="Alvarado L."/>
            <person name="Arachchi H.M."/>
            <person name="Berlin A."/>
            <person name="Chapman S.B."/>
            <person name="Gearin G."/>
            <person name="Goldberg J."/>
            <person name="Griggs A."/>
            <person name="Gujja S."/>
            <person name="Hansen M."/>
            <person name="Heiman D."/>
            <person name="Howarth C."/>
            <person name="Larimer J."/>
            <person name="Lui A."/>
            <person name="MacDonald P.J.P."/>
            <person name="McCowen C."/>
            <person name="Montmayeur A."/>
            <person name="Murphy C."/>
            <person name="Neiman D."/>
            <person name="Pearson M."/>
            <person name="Priest M."/>
            <person name="Roberts A."/>
            <person name="Saif S."/>
            <person name="Shea T."/>
            <person name="Sisk P."/>
            <person name="Stolte C."/>
            <person name="Sykes S."/>
            <person name="Wortman J."/>
            <person name="Nusbaum C."/>
            <person name="Birren B."/>
        </authorList>
    </citation>
    <scope>NUCLEOTIDE SEQUENCE [LARGE SCALE GENOMIC DNA]</scope>
    <source>
        <strain evidence="1 2">YIT 11815</strain>
    </source>
</reference>
<dbReference type="EMBL" id="ADMB01000046">
    <property type="protein sequence ID" value="EHR37695.1"/>
    <property type="molecule type" value="Genomic_DNA"/>
</dbReference>
<evidence type="ECO:0000313" key="1">
    <source>
        <dbReference type="EMBL" id="EHR37695.1"/>
    </source>
</evidence>
<dbReference type="Proteomes" id="UP000005963">
    <property type="component" value="Unassembled WGS sequence"/>
</dbReference>
<dbReference type="RefSeq" id="WP_008538213.1">
    <property type="nucleotide sequence ID" value="NZ_JH601090.1"/>
</dbReference>